<feature type="repeat" description="WD" evidence="3">
    <location>
        <begin position="260"/>
        <end position="290"/>
    </location>
</feature>
<dbReference type="AlphaFoldDB" id="A0A068V076"/>
<keyword evidence="5" id="KW-1185">Reference proteome</keyword>
<dbReference type="Gene3D" id="2.130.10.10">
    <property type="entry name" value="YVTN repeat-like/Quinoprotein amine dehydrogenase"/>
    <property type="match status" value="2"/>
</dbReference>
<dbReference type="PANTHER" id="PTHR22844:SF199">
    <property type="entry name" value="F21J9.19"/>
    <property type="match status" value="1"/>
</dbReference>
<dbReference type="EMBL" id="HG739158">
    <property type="protein sequence ID" value="CDP13258.1"/>
    <property type="molecule type" value="Genomic_DNA"/>
</dbReference>
<dbReference type="InterPro" id="IPR036322">
    <property type="entry name" value="WD40_repeat_dom_sf"/>
</dbReference>
<organism evidence="4 5">
    <name type="scientific">Coffea canephora</name>
    <name type="common">Robusta coffee</name>
    <dbReference type="NCBI Taxonomy" id="49390"/>
    <lineage>
        <taxon>Eukaryota</taxon>
        <taxon>Viridiplantae</taxon>
        <taxon>Streptophyta</taxon>
        <taxon>Embryophyta</taxon>
        <taxon>Tracheophyta</taxon>
        <taxon>Spermatophyta</taxon>
        <taxon>Magnoliopsida</taxon>
        <taxon>eudicotyledons</taxon>
        <taxon>Gunneridae</taxon>
        <taxon>Pentapetalae</taxon>
        <taxon>asterids</taxon>
        <taxon>lamiids</taxon>
        <taxon>Gentianales</taxon>
        <taxon>Rubiaceae</taxon>
        <taxon>Ixoroideae</taxon>
        <taxon>Gardenieae complex</taxon>
        <taxon>Bertiereae - Coffeeae clade</taxon>
        <taxon>Coffeeae</taxon>
        <taxon>Coffea</taxon>
    </lineage>
</organism>
<dbReference type="PRINTS" id="PR00320">
    <property type="entry name" value="GPROTEINBRPT"/>
</dbReference>
<dbReference type="Proteomes" id="UP000295252">
    <property type="component" value="Chromosome III"/>
</dbReference>
<dbReference type="FunFam" id="2.130.10.10:FF:000775">
    <property type="entry name" value="BnaA09g28200D protein"/>
    <property type="match status" value="1"/>
</dbReference>
<reference evidence="5" key="1">
    <citation type="journal article" date="2014" name="Science">
        <title>The coffee genome provides insight into the convergent evolution of caffeine biosynthesis.</title>
        <authorList>
            <person name="Denoeud F."/>
            <person name="Carretero-Paulet L."/>
            <person name="Dereeper A."/>
            <person name="Droc G."/>
            <person name="Guyot R."/>
            <person name="Pietrella M."/>
            <person name="Zheng C."/>
            <person name="Alberti A."/>
            <person name="Anthony F."/>
            <person name="Aprea G."/>
            <person name="Aury J.M."/>
            <person name="Bento P."/>
            <person name="Bernard M."/>
            <person name="Bocs S."/>
            <person name="Campa C."/>
            <person name="Cenci A."/>
            <person name="Combes M.C."/>
            <person name="Crouzillat D."/>
            <person name="Da Silva C."/>
            <person name="Daddiego L."/>
            <person name="De Bellis F."/>
            <person name="Dussert S."/>
            <person name="Garsmeur O."/>
            <person name="Gayraud T."/>
            <person name="Guignon V."/>
            <person name="Jahn K."/>
            <person name="Jamilloux V."/>
            <person name="Joet T."/>
            <person name="Labadie K."/>
            <person name="Lan T."/>
            <person name="Leclercq J."/>
            <person name="Lepelley M."/>
            <person name="Leroy T."/>
            <person name="Li L.T."/>
            <person name="Librado P."/>
            <person name="Lopez L."/>
            <person name="Munoz A."/>
            <person name="Noel B."/>
            <person name="Pallavicini A."/>
            <person name="Perrotta G."/>
            <person name="Poncet V."/>
            <person name="Pot D."/>
            <person name="Priyono X."/>
            <person name="Rigoreau M."/>
            <person name="Rouard M."/>
            <person name="Rozas J."/>
            <person name="Tranchant-Dubreuil C."/>
            <person name="VanBuren R."/>
            <person name="Zhang Q."/>
            <person name="Andrade A.C."/>
            <person name="Argout X."/>
            <person name="Bertrand B."/>
            <person name="de Kochko A."/>
            <person name="Graziosi G."/>
            <person name="Henry R.J."/>
            <person name="Jayarama X."/>
            <person name="Ming R."/>
            <person name="Nagai C."/>
            <person name="Rounsley S."/>
            <person name="Sankoff D."/>
            <person name="Giuliano G."/>
            <person name="Albert V.A."/>
            <person name="Wincker P."/>
            <person name="Lashermes P."/>
        </authorList>
    </citation>
    <scope>NUCLEOTIDE SEQUENCE [LARGE SCALE GENOMIC DNA]</scope>
    <source>
        <strain evidence="5">cv. DH200-94</strain>
    </source>
</reference>
<dbReference type="InterPro" id="IPR015943">
    <property type="entry name" value="WD40/YVTN_repeat-like_dom_sf"/>
</dbReference>
<dbReference type="SMART" id="SM00320">
    <property type="entry name" value="WD40"/>
    <property type="match status" value="7"/>
</dbReference>
<dbReference type="PROSITE" id="PS50082">
    <property type="entry name" value="WD_REPEATS_2"/>
    <property type="match status" value="3"/>
</dbReference>
<dbReference type="PANTHER" id="PTHR22844">
    <property type="entry name" value="F-BOX AND WD40 DOMAIN PROTEIN"/>
    <property type="match status" value="1"/>
</dbReference>
<feature type="repeat" description="WD" evidence="3">
    <location>
        <begin position="305"/>
        <end position="346"/>
    </location>
</feature>
<dbReference type="InterPro" id="IPR001680">
    <property type="entry name" value="WD40_rpt"/>
</dbReference>
<keyword evidence="2" id="KW-0677">Repeat</keyword>
<name>A0A068V076_COFCA</name>
<sequence length="457" mass="49802">MKVRSWLRSTCSSSTCISTAKDAIVPPPTPNQLVISDSSSCSDAQASSSASSLTSQDSTYTTRSHTSLESNLSISTLPSVPSLQKLSPEALNLSITTLCITSLKPQQPAHVNFLALNNNLLYAVSGGQVNVFNTTNFTLFDSFHVNNDSSSSGSIKSLAFCDGKIFTAHQDCRIRVWKLTSSSVGQHKLIATLPTVEDRLRNFILPKNYVKVRRHRKKLWVEHYDAVSSLAAAENLLHSVSWDKYLKIWRAKDFRCTESIKAHDDAINAVAASPGGLIYTGSADKRIRVWGRAFGEKKHVLVATLEKHKSAVNALALNFDGSVLFSGACDRSILVWEREESANHMVVTGALRGHSKAILCLINVCDLLLSGSADRTVRIWHRGHDGRYCCLTVLDGHAKPVRSLVAVAEEDSGGAVKVFSGSFDGEIKVWKVMISSSSVKTPIPMSSFQRGSSSLFT</sequence>
<dbReference type="InterPro" id="IPR020472">
    <property type="entry name" value="WD40_PAC1"/>
</dbReference>
<dbReference type="STRING" id="49390.A0A068V076"/>
<dbReference type="SUPFAM" id="SSF50978">
    <property type="entry name" value="WD40 repeat-like"/>
    <property type="match status" value="1"/>
</dbReference>
<dbReference type="InParanoid" id="A0A068V076"/>
<dbReference type="PhylomeDB" id="A0A068V076"/>
<evidence type="ECO:0000256" key="2">
    <source>
        <dbReference type="ARBA" id="ARBA00022737"/>
    </source>
</evidence>
<dbReference type="Gramene" id="CDP13258">
    <property type="protein sequence ID" value="CDP13258"/>
    <property type="gene ID" value="GSCOC_T00038141001"/>
</dbReference>
<proteinExistence type="predicted"/>
<dbReference type="OMA" id="NHMAVTG"/>
<gene>
    <name evidence="4" type="ORF">GSCOC_T00038141001</name>
</gene>
<evidence type="ECO:0000256" key="1">
    <source>
        <dbReference type="ARBA" id="ARBA00022574"/>
    </source>
</evidence>
<dbReference type="OrthoDB" id="674604at2759"/>
<evidence type="ECO:0000313" key="5">
    <source>
        <dbReference type="Proteomes" id="UP000295252"/>
    </source>
</evidence>
<accession>A0A068V076</accession>
<dbReference type="PROSITE" id="PS50294">
    <property type="entry name" value="WD_REPEATS_REGION"/>
    <property type="match status" value="2"/>
</dbReference>
<dbReference type="InterPro" id="IPR045182">
    <property type="entry name" value="JINGUBANG-like"/>
</dbReference>
<feature type="repeat" description="WD" evidence="3">
    <location>
        <begin position="351"/>
        <end position="380"/>
    </location>
</feature>
<evidence type="ECO:0000313" key="4">
    <source>
        <dbReference type="EMBL" id="CDP13258.1"/>
    </source>
</evidence>
<evidence type="ECO:0000256" key="3">
    <source>
        <dbReference type="PROSITE-ProRule" id="PRU00221"/>
    </source>
</evidence>
<dbReference type="Pfam" id="PF00400">
    <property type="entry name" value="WD40"/>
    <property type="match status" value="4"/>
</dbReference>
<protein>
    <submittedName>
        <fullName evidence="4">Uncharacterized protein</fullName>
    </submittedName>
</protein>
<keyword evidence="1 3" id="KW-0853">WD repeat</keyword>